<dbReference type="InterPro" id="IPR009057">
    <property type="entry name" value="Homeodomain-like_sf"/>
</dbReference>
<dbReference type="InterPro" id="IPR050109">
    <property type="entry name" value="HTH-type_TetR-like_transc_reg"/>
</dbReference>
<dbReference type="OrthoDB" id="5242390at2"/>
<dbReference type="InterPro" id="IPR001647">
    <property type="entry name" value="HTH_TetR"/>
</dbReference>
<protein>
    <submittedName>
        <fullName evidence="7">TetR family transcriptional regulator</fullName>
    </submittedName>
</protein>
<dbReference type="GO" id="GO:0000976">
    <property type="term" value="F:transcription cis-regulatory region binding"/>
    <property type="evidence" value="ECO:0007669"/>
    <property type="project" value="TreeGrafter"/>
</dbReference>
<dbReference type="AlphaFoldDB" id="A0A5C5RNP0"/>
<dbReference type="PANTHER" id="PTHR30055">
    <property type="entry name" value="HTH-TYPE TRANSCRIPTIONAL REGULATOR RUTR"/>
    <property type="match status" value="1"/>
</dbReference>
<dbReference type="PRINTS" id="PR00455">
    <property type="entry name" value="HTHTETR"/>
</dbReference>
<evidence type="ECO:0000259" key="6">
    <source>
        <dbReference type="PROSITE" id="PS50977"/>
    </source>
</evidence>
<evidence type="ECO:0000256" key="3">
    <source>
        <dbReference type="ARBA" id="ARBA00023125"/>
    </source>
</evidence>
<keyword evidence="8" id="KW-1185">Reference proteome</keyword>
<evidence type="ECO:0000313" key="7">
    <source>
        <dbReference type="EMBL" id="TWS24290.1"/>
    </source>
</evidence>
<feature type="DNA-binding region" description="H-T-H motif" evidence="5">
    <location>
        <begin position="31"/>
        <end position="50"/>
    </location>
</feature>
<keyword evidence="3 5" id="KW-0238">DNA-binding</keyword>
<accession>A0A5C5RNP0</accession>
<gene>
    <name evidence="7" type="ORF">FK268_11860</name>
</gene>
<evidence type="ECO:0000256" key="1">
    <source>
        <dbReference type="ARBA" id="ARBA00022491"/>
    </source>
</evidence>
<keyword evidence="1" id="KW-0678">Repressor</keyword>
<sequence>MTVETTMDVRRREILEAAATLIAERGFHSVRIADIAEMVGSSTGAVHYHFPSKSDVLEAALTYAVDRAFDRQNEAVRQIDSAHERLLKLIDMQLPRLGAPRQEWAIWLQVWAECTVRPELRPVHNVYYQRWHDAIAKTVARGVRQGIYRADVDPERFAYELTSMTDGMAIQVMVNVPGLSVLAMREVLVEFISHSLLVQR</sequence>
<dbReference type="InterPro" id="IPR036271">
    <property type="entry name" value="Tet_transcr_reg_TetR-rel_C_sf"/>
</dbReference>
<dbReference type="PANTHER" id="PTHR30055:SF238">
    <property type="entry name" value="MYCOFACTOCIN BIOSYNTHESIS TRANSCRIPTIONAL REGULATOR MFTR-RELATED"/>
    <property type="match status" value="1"/>
</dbReference>
<dbReference type="EMBL" id="VIGV01000003">
    <property type="protein sequence ID" value="TWS24290.1"/>
    <property type="molecule type" value="Genomic_DNA"/>
</dbReference>
<dbReference type="InterPro" id="IPR039538">
    <property type="entry name" value="BetI_C"/>
</dbReference>
<comment type="caution">
    <text evidence="7">The sequence shown here is derived from an EMBL/GenBank/DDBJ whole genome shotgun (WGS) entry which is preliminary data.</text>
</comment>
<feature type="domain" description="HTH tetR-type" evidence="6">
    <location>
        <begin position="8"/>
        <end position="68"/>
    </location>
</feature>
<name>A0A5C5RNP0_9ACTN</name>
<organism evidence="7 8">
    <name type="scientific">Tsukamurella sputi</name>
    <dbReference type="NCBI Taxonomy" id="2591848"/>
    <lineage>
        <taxon>Bacteria</taxon>
        <taxon>Bacillati</taxon>
        <taxon>Actinomycetota</taxon>
        <taxon>Actinomycetes</taxon>
        <taxon>Mycobacteriales</taxon>
        <taxon>Tsukamurellaceae</taxon>
        <taxon>Tsukamurella</taxon>
    </lineage>
</organism>
<reference evidence="7 8" key="2">
    <citation type="submission" date="2019-08" db="EMBL/GenBank/DDBJ databases">
        <title>Tsukamurella conjunctivitidis sp. nov., Tsukamurella assacharolytica sp. nov. and Tsukamurella sputae sp. nov. isolated from patients with conjunctivitis, bacteraemia (lymphoma) and respiratory infection (sputum) in Hong Kong.</title>
        <authorList>
            <person name="Fok K.M.N."/>
            <person name="Fong J.Y.H."/>
        </authorList>
    </citation>
    <scope>NUCLEOTIDE SEQUENCE [LARGE SCALE GENOMIC DNA]</scope>
    <source>
        <strain evidence="7 8">HKU70</strain>
    </source>
</reference>
<evidence type="ECO:0000256" key="4">
    <source>
        <dbReference type="ARBA" id="ARBA00023163"/>
    </source>
</evidence>
<dbReference type="Pfam" id="PF13977">
    <property type="entry name" value="TetR_C_6"/>
    <property type="match status" value="1"/>
</dbReference>
<evidence type="ECO:0000313" key="8">
    <source>
        <dbReference type="Proteomes" id="UP000319792"/>
    </source>
</evidence>
<keyword evidence="2" id="KW-0805">Transcription regulation</keyword>
<dbReference type="Pfam" id="PF00440">
    <property type="entry name" value="TetR_N"/>
    <property type="match status" value="1"/>
</dbReference>
<dbReference type="SUPFAM" id="SSF46689">
    <property type="entry name" value="Homeodomain-like"/>
    <property type="match status" value="1"/>
</dbReference>
<evidence type="ECO:0000256" key="5">
    <source>
        <dbReference type="PROSITE-ProRule" id="PRU00335"/>
    </source>
</evidence>
<evidence type="ECO:0000256" key="2">
    <source>
        <dbReference type="ARBA" id="ARBA00023015"/>
    </source>
</evidence>
<keyword evidence="4" id="KW-0804">Transcription</keyword>
<proteinExistence type="predicted"/>
<dbReference type="SUPFAM" id="SSF48498">
    <property type="entry name" value="Tetracyclin repressor-like, C-terminal domain"/>
    <property type="match status" value="1"/>
</dbReference>
<dbReference type="Proteomes" id="UP000319792">
    <property type="component" value="Unassembled WGS sequence"/>
</dbReference>
<dbReference type="RefSeq" id="WP_146434194.1">
    <property type="nucleotide sequence ID" value="NZ_VIGV01000003.1"/>
</dbReference>
<dbReference type="Gene3D" id="1.10.357.10">
    <property type="entry name" value="Tetracycline Repressor, domain 2"/>
    <property type="match status" value="1"/>
</dbReference>
<reference evidence="7 8" key="1">
    <citation type="submission" date="2019-06" db="EMBL/GenBank/DDBJ databases">
        <authorList>
            <person name="Teng J.L.L."/>
            <person name="Lee H.H."/>
            <person name="Lau S.K.P."/>
            <person name="Woo P.C.Y."/>
        </authorList>
    </citation>
    <scope>NUCLEOTIDE SEQUENCE [LARGE SCALE GENOMIC DNA]</scope>
    <source>
        <strain evidence="7 8">HKU70</strain>
    </source>
</reference>
<dbReference type="PROSITE" id="PS50977">
    <property type="entry name" value="HTH_TETR_2"/>
    <property type="match status" value="1"/>
</dbReference>
<dbReference type="GO" id="GO:0003700">
    <property type="term" value="F:DNA-binding transcription factor activity"/>
    <property type="evidence" value="ECO:0007669"/>
    <property type="project" value="TreeGrafter"/>
</dbReference>